<comment type="caution">
    <text evidence="2">The sequence shown here is derived from an EMBL/GenBank/DDBJ whole genome shotgun (WGS) entry which is preliminary data.</text>
</comment>
<sequence>MKAYKLGIIACITLGLAACSSKQTVNVVKGDENIDYSQPKNIHISESNTTPEVQKTEQVKPRNATALCVNGSYSIDIQNPCANEGGVKLRFSHYYAD</sequence>
<feature type="signal peptide" evidence="1">
    <location>
        <begin position="1"/>
        <end position="17"/>
    </location>
</feature>
<proteinExistence type="predicted"/>
<organism evidence="2 3">
    <name type="scientific">Mannheimia granulomatis</name>
    <dbReference type="NCBI Taxonomy" id="85402"/>
    <lineage>
        <taxon>Bacteria</taxon>
        <taxon>Pseudomonadati</taxon>
        <taxon>Pseudomonadota</taxon>
        <taxon>Gammaproteobacteria</taxon>
        <taxon>Pasteurellales</taxon>
        <taxon>Pasteurellaceae</taxon>
        <taxon>Mannheimia</taxon>
    </lineage>
</organism>
<protein>
    <recommendedName>
        <fullName evidence="4">DUF3761 domain-containing protein</fullName>
    </recommendedName>
</protein>
<dbReference type="RefSeq" id="WP_042801408.1">
    <property type="nucleotide sequence ID" value="NZ_AVSP01000004.1"/>
</dbReference>
<dbReference type="Proteomes" id="UP000054123">
    <property type="component" value="Unassembled WGS sequence"/>
</dbReference>
<evidence type="ECO:0000313" key="3">
    <source>
        <dbReference type="Proteomes" id="UP000054123"/>
    </source>
</evidence>
<evidence type="ECO:0000256" key="1">
    <source>
        <dbReference type="SAM" id="SignalP"/>
    </source>
</evidence>
<dbReference type="PATRIC" id="fig|1450449.3.peg.303"/>
<dbReference type="EMBL" id="JANJ01000001">
    <property type="protein sequence ID" value="EXI63293.1"/>
    <property type="molecule type" value="Genomic_DNA"/>
</dbReference>
<keyword evidence="3" id="KW-1185">Reference proteome</keyword>
<dbReference type="PROSITE" id="PS51257">
    <property type="entry name" value="PROKAR_LIPOPROTEIN"/>
    <property type="match status" value="1"/>
</dbReference>
<name>A0A011M1A8_9PAST</name>
<keyword evidence="1" id="KW-0732">Signal</keyword>
<gene>
    <name evidence="2" type="ORF">AK33_01725</name>
</gene>
<evidence type="ECO:0008006" key="4">
    <source>
        <dbReference type="Google" id="ProtNLM"/>
    </source>
</evidence>
<accession>A0A011M1A8</accession>
<reference evidence="2 3" key="1">
    <citation type="journal article" date="2014" name="Genome Announc.">
        <title>Genome Sequence of a Presumptive Mannheimia haemolytica Strain with an A1/A6-Cross-Reactive Serotype from a White-Tailed Deer (Odocoileus virginianus).</title>
        <authorList>
            <person name="Lawrence P.K."/>
            <person name="Bey R.F."/>
            <person name="Wiener B."/>
            <person name="Kittichotirat W."/>
            <person name="Bumgarner R.E."/>
        </authorList>
    </citation>
    <scope>NUCLEOTIDE SEQUENCE [LARGE SCALE GENOMIC DNA]</scope>
    <source>
        <strain evidence="2 3">PKL10</strain>
    </source>
</reference>
<dbReference type="OrthoDB" id="5690715at2"/>
<feature type="chain" id="PRO_5001460799" description="DUF3761 domain-containing protein" evidence="1">
    <location>
        <begin position="18"/>
        <end position="97"/>
    </location>
</feature>
<evidence type="ECO:0000313" key="2">
    <source>
        <dbReference type="EMBL" id="EXI63293.1"/>
    </source>
</evidence>
<dbReference type="AlphaFoldDB" id="A0A011M1A8"/>